<dbReference type="InterPro" id="IPR021429">
    <property type="entry name" value="Mediator_Med24"/>
</dbReference>
<keyword evidence="4" id="KW-0805">Transcription regulation</keyword>
<keyword evidence="10" id="KW-1185">Reference proteome</keyword>
<proteinExistence type="inferred from homology"/>
<evidence type="ECO:0000256" key="8">
    <source>
        <dbReference type="ARBA" id="ARBA00031960"/>
    </source>
</evidence>
<dbReference type="PANTHER" id="PTHR12898">
    <property type="entry name" value="MEDIATOR OF RNA POLYMERASE II TRANSCRIPTION SUBUNIT 24"/>
    <property type="match status" value="1"/>
</dbReference>
<evidence type="ECO:0000256" key="2">
    <source>
        <dbReference type="ARBA" id="ARBA00007864"/>
    </source>
</evidence>
<keyword evidence="6" id="KW-0804">Transcription</keyword>
<evidence type="ECO:0000256" key="4">
    <source>
        <dbReference type="ARBA" id="ARBA00023015"/>
    </source>
</evidence>
<sequence>MASQTAGTSQQMAGKSDSQGLISRVKSLLVRAWRERWPDIQWGIHFKRLVHTSNSEAGARECAEILLQEALVGTHPNSLILSYLKHATFSKLLPVSATFQYITNYDDFSKPHCLLALVDLAQHLSTYMGFSYGSEGGLALCHTLQSLVYWLLKVMLRSAQQFLESEQTEHQNLLHSGALALQAMAQSQTIASLLVKQMAVTPDAVLDVSSMPICSTIVTMVMQEAILNPTSDIQPFVDQLFIIEKLVKCKRSYLFCEVLRGCFIGLVDLKPGESQEQFRMCAFTYLKVPQILQKIQQQSPSRDFVSDLEAGFERLLHSTSMLDLADSRHNCDLLGFLLGECTKLNLLSAAQQKSITAKSKNQEAQLGVLQHMLKSFELIMAAAAATGKLQTFCFKLINCMELITSNMECINTFFVQWVLRCLPEDGKYKSVDISMSSDSSKVDFLLNALTSGSDYTQGSPKWHEICNNMPYAIQEMILNYVKNRMLSLPVCVVAWMCSYINMLSDDARTKPLSMLQQLIQPLSGDNLPSYYAERSQLMQSVVHKMIQDILPPAQRRPNPQYVPANSLPADVMATTLKAVFTQGWLDMDNLHCLEALLNLCGSDWFADRQVQHMLESHRVEEMHVNLGLAAAITHMDLEHIALSVLLHTLPNLLLSADSHAMLTDPRGSVQKESRRGRKRSRNEFDLDDFDDFDSRHLQTKRAKMEPQITLDSEGFNFDFLNVKEDTDAAPVIDTKDPLNKALINLFRLMNAIVHDGEISPKTSFVIGFIDEAVKCGPHARYILQFMPSNMLSRQDTINMRAELSLPASDSMIR</sequence>
<evidence type="ECO:0000256" key="3">
    <source>
        <dbReference type="ARBA" id="ARBA00019693"/>
    </source>
</evidence>
<dbReference type="Proteomes" id="UP001164746">
    <property type="component" value="Chromosome 1"/>
</dbReference>
<organism evidence="9 10">
    <name type="scientific">Mya arenaria</name>
    <name type="common">Soft-shell clam</name>
    <dbReference type="NCBI Taxonomy" id="6604"/>
    <lineage>
        <taxon>Eukaryota</taxon>
        <taxon>Metazoa</taxon>
        <taxon>Spiralia</taxon>
        <taxon>Lophotrochozoa</taxon>
        <taxon>Mollusca</taxon>
        <taxon>Bivalvia</taxon>
        <taxon>Autobranchia</taxon>
        <taxon>Heteroconchia</taxon>
        <taxon>Euheterodonta</taxon>
        <taxon>Imparidentia</taxon>
        <taxon>Neoheterodontei</taxon>
        <taxon>Myida</taxon>
        <taxon>Myoidea</taxon>
        <taxon>Myidae</taxon>
        <taxon>Mya</taxon>
    </lineage>
</organism>
<dbReference type="PANTHER" id="PTHR12898:SF1">
    <property type="entry name" value="MEDIATOR OF RNA POLYMERASE II TRANSCRIPTION SUBUNIT 24"/>
    <property type="match status" value="1"/>
</dbReference>
<comment type="subcellular location">
    <subcellularLocation>
        <location evidence="1">Nucleus</location>
    </subcellularLocation>
</comment>
<name>A0ABY7DFD7_MYAAR</name>
<gene>
    <name evidence="9" type="ORF">MAR_007536</name>
</gene>
<comment type="similarity">
    <text evidence="2">Belongs to the Mediator complex subunit 24 family.</text>
</comment>
<dbReference type="Pfam" id="PF11277">
    <property type="entry name" value="Med24_N"/>
    <property type="match status" value="3"/>
</dbReference>
<dbReference type="EMBL" id="CP111012">
    <property type="protein sequence ID" value="WAQ95065.1"/>
    <property type="molecule type" value="Genomic_DNA"/>
</dbReference>
<evidence type="ECO:0000256" key="7">
    <source>
        <dbReference type="ARBA" id="ARBA00023242"/>
    </source>
</evidence>
<reference evidence="9" key="1">
    <citation type="submission" date="2022-11" db="EMBL/GenBank/DDBJ databases">
        <title>Centuries of genome instability and evolution in soft-shell clam transmissible cancer (bioRxiv).</title>
        <authorList>
            <person name="Hart S.F.M."/>
            <person name="Yonemitsu M.A."/>
            <person name="Giersch R.M."/>
            <person name="Beal B.F."/>
            <person name="Arriagada G."/>
            <person name="Davis B.W."/>
            <person name="Ostrander E.A."/>
            <person name="Goff S.P."/>
            <person name="Metzger M.J."/>
        </authorList>
    </citation>
    <scope>NUCLEOTIDE SEQUENCE</scope>
    <source>
        <strain evidence="9">MELC-2E11</strain>
        <tissue evidence="9">Siphon/mantle</tissue>
    </source>
</reference>
<evidence type="ECO:0000256" key="1">
    <source>
        <dbReference type="ARBA" id="ARBA00004123"/>
    </source>
</evidence>
<evidence type="ECO:0000256" key="6">
    <source>
        <dbReference type="ARBA" id="ARBA00023163"/>
    </source>
</evidence>
<evidence type="ECO:0000313" key="10">
    <source>
        <dbReference type="Proteomes" id="UP001164746"/>
    </source>
</evidence>
<accession>A0ABY7DFD7</accession>
<evidence type="ECO:0000256" key="5">
    <source>
        <dbReference type="ARBA" id="ARBA00023159"/>
    </source>
</evidence>
<keyword evidence="7" id="KW-0539">Nucleus</keyword>
<protein>
    <recommendedName>
        <fullName evidence="3">Mediator of RNA polymerase II transcription subunit 24</fullName>
    </recommendedName>
    <alternativeName>
        <fullName evidence="8">Mediator complex subunit 24</fullName>
    </alternativeName>
</protein>
<keyword evidence="5" id="KW-0010">Activator</keyword>
<evidence type="ECO:0000313" key="9">
    <source>
        <dbReference type="EMBL" id="WAQ95065.1"/>
    </source>
</evidence>